<evidence type="ECO:0000313" key="2">
    <source>
        <dbReference type="Proteomes" id="UP001430953"/>
    </source>
</evidence>
<comment type="caution">
    <text evidence="1">The sequence shown here is derived from an EMBL/GenBank/DDBJ whole genome shotgun (WGS) entry which is preliminary data.</text>
</comment>
<keyword evidence="2" id="KW-1185">Reference proteome</keyword>
<dbReference type="AlphaFoldDB" id="A0AAW2E9M1"/>
<protein>
    <submittedName>
        <fullName evidence="1">Uncharacterized protein</fullName>
    </submittedName>
</protein>
<gene>
    <name evidence="1" type="ORF">PUN28_019623</name>
</gene>
<evidence type="ECO:0000313" key="1">
    <source>
        <dbReference type="EMBL" id="KAL0100389.1"/>
    </source>
</evidence>
<proteinExistence type="predicted"/>
<dbReference type="Proteomes" id="UP001430953">
    <property type="component" value="Unassembled WGS sequence"/>
</dbReference>
<reference evidence="1 2" key="1">
    <citation type="submission" date="2023-03" db="EMBL/GenBank/DDBJ databases">
        <title>High recombination rates correlate with genetic variation in Cardiocondyla obscurior ants.</title>
        <authorList>
            <person name="Errbii M."/>
        </authorList>
    </citation>
    <scope>NUCLEOTIDE SEQUENCE [LARGE SCALE GENOMIC DNA]</scope>
    <source>
        <strain evidence="1">Alpha-2009</strain>
        <tissue evidence="1">Whole body</tissue>
    </source>
</reference>
<organism evidence="1 2">
    <name type="scientific">Cardiocondyla obscurior</name>
    <dbReference type="NCBI Taxonomy" id="286306"/>
    <lineage>
        <taxon>Eukaryota</taxon>
        <taxon>Metazoa</taxon>
        <taxon>Ecdysozoa</taxon>
        <taxon>Arthropoda</taxon>
        <taxon>Hexapoda</taxon>
        <taxon>Insecta</taxon>
        <taxon>Pterygota</taxon>
        <taxon>Neoptera</taxon>
        <taxon>Endopterygota</taxon>
        <taxon>Hymenoptera</taxon>
        <taxon>Apocrita</taxon>
        <taxon>Aculeata</taxon>
        <taxon>Formicoidea</taxon>
        <taxon>Formicidae</taxon>
        <taxon>Myrmicinae</taxon>
        <taxon>Cardiocondyla</taxon>
    </lineage>
</organism>
<sequence>MTIRFDQASCSNRQRPLSFCTTNCDSTGRDTFATHTSWENGDVVFCNENKNPISSASRFDAAHSDNRCLFSKLLKLSYRVLSYRRGGFFSAFFRYLTQDTCKARRFLLCNHSIVN</sequence>
<dbReference type="EMBL" id="JADYXP020000026">
    <property type="protein sequence ID" value="KAL0100389.1"/>
    <property type="molecule type" value="Genomic_DNA"/>
</dbReference>
<accession>A0AAW2E9M1</accession>
<name>A0AAW2E9M1_9HYME</name>